<keyword evidence="2" id="KW-1185">Reference proteome</keyword>
<organism evidence="1 2">
    <name type="scientific">Aspergillus aculeatinus CBS 121060</name>
    <dbReference type="NCBI Taxonomy" id="1448322"/>
    <lineage>
        <taxon>Eukaryota</taxon>
        <taxon>Fungi</taxon>
        <taxon>Dikarya</taxon>
        <taxon>Ascomycota</taxon>
        <taxon>Pezizomycotina</taxon>
        <taxon>Eurotiomycetes</taxon>
        <taxon>Eurotiomycetidae</taxon>
        <taxon>Eurotiales</taxon>
        <taxon>Aspergillaceae</taxon>
        <taxon>Aspergillus</taxon>
        <taxon>Aspergillus subgen. Circumdati</taxon>
    </lineage>
</organism>
<evidence type="ECO:0000313" key="1">
    <source>
        <dbReference type="EMBL" id="RAH66326.1"/>
    </source>
</evidence>
<protein>
    <submittedName>
        <fullName evidence="1">Uncharacterized protein</fullName>
    </submittedName>
</protein>
<evidence type="ECO:0000313" key="2">
    <source>
        <dbReference type="Proteomes" id="UP000249661"/>
    </source>
</evidence>
<gene>
    <name evidence="1" type="ORF">BO66DRAFT_183747</name>
</gene>
<dbReference type="EMBL" id="KZ824983">
    <property type="protein sequence ID" value="RAH66326.1"/>
    <property type="molecule type" value="Genomic_DNA"/>
</dbReference>
<name>A0ACD1GYA5_9EURO</name>
<reference evidence="1" key="1">
    <citation type="submission" date="2018-02" db="EMBL/GenBank/DDBJ databases">
        <title>The genomes of Aspergillus section Nigri reveals drivers in fungal speciation.</title>
        <authorList>
            <consortium name="DOE Joint Genome Institute"/>
            <person name="Vesth T.C."/>
            <person name="Nybo J."/>
            <person name="Theobald S."/>
            <person name="Brandl J."/>
            <person name="Frisvad J.C."/>
            <person name="Nielsen K.F."/>
            <person name="Lyhne E.K."/>
            <person name="Kogle M.E."/>
            <person name="Kuo A."/>
            <person name="Riley R."/>
            <person name="Clum A."/>
            <person name="Nolan M."/>
            <person name="Lipzen A."/>
            <person name="Salamov A."/>
            <person name="Henrissat B."/>
            <person name="Wiebenga A."/>
            <person name="De vries R.P."/>
            <person name="Grigoriev I.V."/>
            <person name="Mortensen U.H."/>
            <person name="Andersen M.R."/>
            <person name="Baker S.E."/>
        </authorList>
    </citation>
    <scope>NUCLEOTIDE SEQUENCE</scope>
    <source>
        <strain evidence="1">CBS 121060</strain>
    </source>
</reference>
<sequence>MPPGHLSSSQSRWPPRNALSRTQHPPHQKLWKTGVESCRWEGYMVLLTMASKELHNSVQKRNRLRECQLCGVLFALAGSLENRLSVSAASRHQLIRRAHWRSSLEREFRSVNWLYNRVSIFLSGSVGGP</sequence>
<accession>A0ACD1GYA5</accession>
<proteinExistence type="predicted"/>
<dbReference type="Proteomes" id="UP000249661">
    <property type="component" value="Unassembled WGS sequence"/>
</dbReference>